<protein>
    <submittedName>
        <fullName evidence="2">RcpC/CpaB family pilus assembly protein</fullName>
    </submittedName>
</protein>
<dbReference type="Proteomes" id="UP001203338">
    <property type="component" value="Unassembled WGS sequence"/>
</dbReference>
<evidence type="ECO:0000313" key="2">
    <source>
        <dbReference type="EMBL" id="MCL6271455.1"/>
    </source>
</evidence>
<dbReference type="EMBL" id="JAMFLX010000025">
    <property type="protein sequence ID" value="MCL6271455.1"/>
    <property type="molecule type" value="Genomic_DNA"/>
</dbReference>
<dbReference type="RefSeq" id="WP_249701068.1">
    <property type="nucleotide sequence ID" value="NZ_JAMFLX010000025.1"/>
</dbReference>
<keyword evidence="3" id="KW-1185">Reference proteome</keyword>
<proteinExistence type="predicted"/>
<dbReference type="InterPro" id="IPR031571">
    <property type="entry name" value="RcpC_dom"/>
</dbReference>
<organism evidence="2 3">
    <name type="scientific">Parendozoicomonas callyspongiae</name>
    <dbReference type="NCBI Taxonomy" id="2942213"/>
    <lineage>
        <taxon>Bacteria</taxon>
        <taxon>Pseudomonadati</taxon>
        <taxon>Pseudomonadota</taxon>
        <taxon>Gammaproteobacteria</taxon>
        <taxon>Oceanospirillales</taxon>
        <taxon>Endozoicomonadaceae</taxon>
        <taxon>Parendozoicomonas</taxon>
    </lineage>
</organism>
<accession>A0ABT0PJA9</accession>
<gene>
    <name evidence="2" type="ORF">M3P05_16155</name>
</gene>
<feature type="domain" description="Flp pilus assembly protein RcpC/CpaB" evidence="1">
    <location>
        <begin position="122"/>
        <end position="222"/>
    </location>
</feature>
<comment type="caution">
    <text evidence="2">The sequence shown here is derived from an EMBL/GenBank/DDBJ whole genome shotgun (WGS) entry which is preliminary data.</text>
</comment>
<evidence type="ECO:0000313" key="3">
    <source>
        <dbReference type="Proteomes" id="UP001203338"/>
    </source>
</evidence>
<sequence length="258" mass="27886">MDRRILLLLAFILSAGAVYSFLTSRNDVPEAQVAAVVEQEQATVPVWVAAQAIEKGQLVSRKLTRAAMITEQQADNLGIEMAEERFAIARDSRAGIAMQAGAVITPAHLVAPDSPEYLDLITTRGMIPYPLQLDAANGYSQVLKSGDKVDVVMVASQKENLSTSDRVNNFQGLSVSPLLHGKTVLRVDGKQEVAEASNATVILELSRNDVSKVLLAKRIGIIDIYKTVGRPPKQIRAGDVLPDFSAVVELRGTEKVVN</sequence>
<reference evidence="2 3" key="1">
    <citation type="submission" date="2022-05" db="EMBL/GenBank/DDBJ databases">
        <authorList>
            <person name="Park J.-S."/>
        </authorList>
    </citation>
    <scope>NUCLEOTIDE SEQUENCE [LARGE SCALE GENOMIC DNA]</scope>
    <source>
        <strain evidence="2 3">2012CJ34-2</strain>
    </source>
</reference>
<name>A0ABT0PJA9_9GAMM</name>
<dbReference type="Pfam" id="PF16976">
    <property type="entry name" value="RcpC"/>
    <property type="match status" value="1"/>
</dbReference>
<evidence type="ECO:0000259" key="1">
    <source>
        <dbReference type="Pfam" id="PF16976"/>
    </source>
</evidence>